<evidence type="ECO:0000313" key="2">
    <source>
        <dbReference type="Proteomes" id="UP000433183"/>
    </source>
</evidence>
<reference evidence="1 2" key="1">
    <citation type="submission" date="2019-11" db="EMBL/GenBank/DDBJ databases">
        <title>Characterization of a new Erwinia amylovora bacteriophage.</title>
        <authorList>
            <person name="Valentovich L.N."/>
            <person name="Akhremchuk A.E."/>
            <person name="Besarab N.V."/>
            <person name="Lagonenko A.L."/>
        </authorList>
    </citation>
    <scope>NUCLEOTIDE SEQUENCE [LARGE SCALE GENOMIC DNA]</scope>
</reference>
<sequence>MQSNFEKFLNAYLTCLVWSSSATDENGEEFESLESFELSDDLKIAARSDSVRFIDHAAILFLGLPDGYDYANAGHDFWLTRNGHGAGFWDRGLGELGDRLTELSQSFGEKSPYIGDDGLLYLH</sequence>
<gene>
    <name evidence="1" type="ORF">Hena1_02600</name>
</gene>
<dbReference type="Proteomes" id="UP000433183">
    <property type="component" value="Segment"/>
</dbReference>
<organism evidence="1 2">
    <name type="scientific">Erwinia phage Hena1</name>
    <dbReference type="NCBI Taxonomy" id="2678601"/>
    <lineage>
        <taxon>Viruses</taxon>
        <taxon>Duplodnaviria</taxon>
        <taxon>Heunggongvirae</taxon>
        <taxon>Uroviricota</taxon>
        <taxon>Caudoviricetes</taxon>
        <taxon>Vequintavirinae</taxon>
        <taxon>Henunavirus</taxon>
        <taxon>Henunavirus hena1</taxon>
    </lineage>
</organism>
<dbReference type="EMBL" id="MN732867">
    <property type="protein sequence ID" value="QGZ16410.1"/>
    <property type="molecule type" value="Genomic_DNA"/>
</dbReference>
<keyword evidence="2" id="KW-1185">Reference proteome</keyword>
<accession>A0A6B9J5T9</accession>
<evidence type="ECO:0000313" key="1">
    <source>
        <dbReference type="EMBL" id="QGZ16410.1"/>
    </source>
</evidence>
<proteinExistence type="predicted"/>
<name>A0A6B9J5T9_9CAUD</name>
<protein>
    <submittedName>
        <fullName evidence="1">Uncharacterized protein</fullName>
    </submittedName>
</protein>